<sequence>MAKVICVMEENKPASQLLLPITDDYSISTGFLNKYFPNGLGLKFKTTHPDIYQAVVFDIEHEKFIIGEENFKLNYVYVVHRINNDTVQTTTTQTPDRFDTPPLRPRRRFINYCKMFFFAWYPSNSISYEKLR</sequence>
<dbReference type="EMBL" id="CAJNOL010001225">
    <property type="protein sequence ID" value="CAF1316440.1"/>
    <property type="molecule type" value="Genomic_DNA"/>
</dbReference>
<dbReference type="Proteomes" id="UP000663854">
    <property type="component" value="Unassembled WGS sequence"/>
</dbReference>
<name>A0A815ETJ2_9BILA</name>
<gene>
    <name evidence="2" type="ORF">JXQ802_LOCUS30308</name>
    <name evidence="1" type="ORF">PYM288_LOCUS11452</name>
</gene>
<accession>A0A815ETJ2</accession>
<dbReference type="Proteomes" id="UP000663870">
    <property type="component" value="Unassembled WGS sequence"/>
</dbReference>
<proteinExistence type="predicted"/>
<comment type="caution">
    <text evidence="2">The sequence shown here is derived from an EMBL/GenBank/DDBJ whole genome shotgun (WGS) entry which is preliminary data.</text>
</comment>
<evidence type="ECO:0000313" key="3">
    <source>
        <dbReference type="Proteomes" id="UP000663870"/>
    </source>
</evidence>
<dbReference type="EMBL" id="CAJNOH010000194">
    <property type="protein sequence ID" value="CAF0938457.1"/>
    <property type="molecule type" value="Genomic_DNA"/>
</dbReference>
<reference evidence="2" key="1">
    <citation type="submission" date="2021-02" db="EMBL/GenBank/DDBJ databases">
        <authorList>
            <person name="Nowell W R."/>
        </authorList>
    </citation>
    <scope>NUCLEOTIDE SEQUENCE</scope>
</reference>
<organism evidence="2 3">
    <name type="scientific">Rotaria sordida</name>
    <dbReference type="NCBI Taxonomy" id="392033"/>
    <lineage>
        <taxon>Eukaryota</taxon>
        <taxon>Metazoa</taxon>
        <taxon>Spiralia</taxon>
        <taxon>Gnathifera</taxon>
        <taxon>Rotifera</taxon>
        <taxon>Eurotatoria</taxon>
        <taxon>Bdelloidea</taxon>
        <taxon>Philodinida</taxon>
        <taxon>Philodinidae</taxon>
        <taxon>Rotaria</taxon>
    </lineage>
</organism>
<keyword evidence="3" id="KW-1185">Reference proteome</keyword>
<evidence type="ECO:0000313" key="2">
    <source>
        <dbReference type="EMBL" id="CAF1316440.1"/>
    </source>
</evidence>
<protein>
    <submittedName>
        <fullName evidence="2">Uncharacterized protein</fullName>
    </submittedName>
</protein>
<evidence type="ECO:0000313" key="1">
    <source>
        <dbReference type="EMBL" id="CAF0938457.1"/>
    </source>
</evidence>
<dbReference type="AlphaFoldDB" id="A0A815ETJ2"/>